<dbReference type="GO" id="GO:0016881">
    <property type="term" value="F:acid-amino acid ligase activity"/>
    <property type="evidence" value="ECO:0007669"/>
    <property type="project" value="InterPro"/>
</dbReference>
<dbReference type="PANTHER" id="PTHR43024">
    <property type="entry name" value="UDP-N-ACETYLMURAMOYL-TRIPEPTIDE--D-ALANYL-D-ALANINE LIGASE"/>
    <property type="match status" value="1"/>
</dbReference>
<dbReference type="InterPro" id="IPR051046">
    <property type="entry name" value="MurCDEF_CellWall_CoF430Synth"/>
</dbReference>
<dbReference type="InterPro" id="IPR036565">
    <property type="entry name" value="Mur-like_cat_sf"/>
</dbReference>
<dbReference type="EMBL" id="CP001720">
    <property type="protein sequence ID" value="ACV63685.1"/>
    <property type="molecule type" value="Genomic_DNA"/>
</dbReference>
<dbReference type="OrthoDB" id="9801978at2"/>
<keyword evidence="2" id="KW-0547">Nucleotide-binding</keyword>
<dbReference type="Proteomes" id="UP000002217">
    <property type="component" value="Chromosome"/>
</dbReference>
<evidence type="ECO:0000313" key="7">
    <source>
        <dbReference type="Proteomes" id="UP000002217"/>
    </source>
</evidence>
<dbReference type="InterPro" id="IPR004101">
    <property type="entry name" value="Mur_ligase_C"/>
</dbReference>
<dbReference type="HOGENOM" id="CLU_031507_1_0_9"/>
<dbReference type="eggNOG" id="COG0770">
    <property type="taxonomic scope" value="Bacteria"/>
</dbReference>
<name>C8W2K1_DESAS</name>
<accession>C8W2K1</accession>
<evidence type="ECO:0000256" key="2">
    <source>
        <dbReference type="ARBA" id="ARBA00022741"/>
    </source>
</evidence>
<dbReference type="AlphaFoldDB" id="C8W2K1"/>
<keyword evidence="1 6" id="KW-0436">Ligase</keyword>
<proteinExistence type="predicted"/>
<gene>
    <name evidence="6" type="ordered locus">Dtox_2929</name>
</gene>
<sequence length="455" mass="51168">MKNLNLKEMLSIIEGKIIRGTDELLIDHAAIVPHKLKDNSLYFNMQDDPVDFNSFKNCAMVINSEHYNVENSKWTVVAVEDVEKAFWRFVKYYRNLFNIPVVAVTGTCGKTTTKEMIKHILSLHFKTAATYKSINGWRMHLPYLLEIDETTEAAVFETAVAYPEDLIESCRYFKPDIGIITNIGVDHLSGCSTFDNYLNAKAEMMEGLGYRGTLILNADDKNISRIDLQPYKGRIIYFGLSKKSHFRASEISLTDKGMQFSLEYKKLRYDIFVPGFGTHSIYNALAAIACTHVLGLGIKEAALRLASYKHLERHLQVVPGVNGSTIIDDTWSSNPTSMQAALKTLQNLSGNKRKAAILGDMFYLYSWEKELHREIGNLAVEIGLDILLTVGDAASEIARGALEKGMNSENIFICADADEAYQVICPLLDDNTIVLVKKSMKVSFNNLVNKIMNNE</sequence>
<evidence type="ECO:0000313" key="6">
    <source>
        <dbReference type="EMBL" id="ACV63685.1"/>
    </source>
</evidence>
<evidence type="ECO:0000259" key="5">
    <source>
        <dbReference type="Pfam" id="PF08245"/>
    </source>
</evidence>
<keyword evidence="7" id="KW-1185">Reference proteome</keyword>
<dbReference type="KEGG" id="dae:Dtox_2929"/>
<protein>
    <submittedName>
        <fullName evidence="6">Mur ligase middle domain protein</fullName>
    </submittedName>
</protein>
<dbReference type="Gene3D" id="3.40.1190.10">
    <property type="entry name" value="Mur-like, catalytic domain"/>
    <property type="match status" value="1"/>
</dbReference>
<evidence type="ECO:0000256" key="1">
    <source>
        <dbReference type="ARBA" id="ARBA00022598"/>
    </source>
</evidence>
<dbReference type="PANTHER" id="PTHR43024:SF1">
    <property type="entry name" value="UDP-N-ACETYLMURAMOYL-TRIPEPTIDE--D-ALANYL-D-ALANINE LIGASE"/>
    <property type="match status" value="1"/>
</dbReference>
<feature type="domain" description="Mur ligase central" evidence="5">
    <location>
        <begin position="104"/>
        <end position="290"/>
    </location>
</feature>
<dbReference type="SUPFAM" id="SSF53244">
    <property type="entry name" value="MurD-like peptide ligases, peptide-binding domain"/>
    <property type="match status" value="1"/>
</dbReference>
<dbReference type="RefSeq" id="WP_015758377.1">
    <property type="nucleotide sequence ID" value="NC_013216.1"/>
</dbReference>
<dbReference type="GO" id="GO:0005524">
    <property type="term" value="F:ATP binding"/>
    <property type="evidence" value="ECO:0007669"/>
    <property type="project" value="UniProtKB-KW"/>
</dbReference>
<dbReference type="Pfam" id="PF08245">
    <property type="entry name" value="Mur_ligase_M"/>
    <property type="match status" value="1"/>
</dbReference>
<evidence type="ECO:0000256" key="3">
    <source>
        <dbReference type="ARBA" id="ARBA00022840"/>
    </source>
</evidence>
<dbReference type="SUPFAM" id="SSF53623">
    <property type="entry name" value="MurD-like peptide ligases, catalytic domain"/>
    <property type="match status" value="1"/>
</dbReference>
<keyword evidence="3" id="KW-0067">ATP-binding</keyword>
<dbReference type="InterPro" id="IPR013221">
    <property type="entry name" value="Mur_ligase_cen"/>
</dbReference>
<dbReference type="Pfam" id="PF02875">
    <property type="entry name" value="Mur_ligase_C"/>
    <property type="match status" value="1"/>
</dbReference>
<dbReference type="STRING" id="485916.Dtox_2929"/>
<organism evidence="6 7">
    <name type="scientific">Desulfofarcimen acetoxidans (strain ATCC 49208 / DSM 771 / KCTC 5769 / VKM B-1644 / 5575)</name>
    <name type="common">Desulfotomaculum acetoxidans</name>
    <dbReference type="NCBI Taxonomy" id="485916"/>
    <lineage>
        <taxon>Bacteria</taxon>
        <taxon>Bacillati</taxon>
        <taxon>Bacillota</taxon>
        <taxon>Clostridia</taxon>
        <taxon>Eubacteriales</taxon>
        <taxon>Peptococcaceae</taxon>
        <taxon>Desulfofarcimen</taxon>
    </lineage>
</organism>
<reference evidence="6 7" key="1">
    <citation type="journal article" date="2009" name="Stand. Genomic Sci.">
        <title>Complete genome sequence of Desulfotomaculum acetoxidans type strain (5575).</title>
        <authorList>
            <person name="Spring S."/>
            <person name="Lapidus A."/>
            <person name="Schroder M."/>
            <person name="Gleim D."/>
            <person name="Sims D."/>
            <person name="Meincke L."/>
            <person name="Glavina Del Rio T."/>
            <person name="Tice H."/>
            <person name="Copeland A."/>
            <person name="Cheng J.F."/>
            <person name="Lucas S."/>
            <person name="Chen F."/>
            <person name="Nolan M."/>
            <person name="Bruce D."/>
            <person name="Goodwin L."/>
            <person name="Pitluck S."/>
            <person name="Ivanova N."/>
            <person name="Mavromatis K."/>
            <person name="Mikhailova N."/>
            <person name="Pati A."/>
            <person name="Chen A."/>
            <person name="Palaniappan K."/>
            <person name="Land M."/>
            <person name="Hauser L."/>
            <person name="Chang Y.J."/>
            <person name="Jeffries C.D."/>
            <person name="Chain P."/>
            <person name="Saunders E."/>
            <person name="Brettin T."/>
            <person name="Detter J.C."/>
            <person name="Goker M."/>
            <person name="Bristow J."/>
            <person name="Eisen J.A."/>
            <person name="Markowitz V."/>
            <person name="Hugenholtz P."/>
            <person name="Kyrpides N.C."/>
            <person name="Klenk H.P."/>
            <person name="Han C."/>
        </authorList>
    </citation>
    <scope>NUCLEOTIDE SEQUENCE [LARGE SCALE GENOMIC DNA]</scope>
    <source>
        <strain evidence="7">ATCC 49208 / DSM 771 / VKM B-1644</strain>
    </source>
</reference>
<evidence type="ECO:0000259" key="4">
    <source>
        <dbReference type="Pfam" id="PF02875"/>
    </source>
</evidence>
<feature type="domain" description="Mur ligase C-terminal" evidence="4">
    <location>
        <begin position="315"/>
        <end position="437"/>
    </location>
</feature>
<dbReference type="Gene3D" id="3.90.190.20">
    <property type="entry name" value="Mur ligase, C-terminal domain"/>
    <property type="match status" value="1"/>
</dbReference>
<dbReference type="InterPro" id="IPR036615">
    <property type="entry name" value="Mur_ligase_C_dom_sf"/>
</dbReference>